<evidence type="ECO:0000256" key="1">
    <source>
        <dbReference type="SAM" id="MobiDB-lite"/>
    </source>
</evidence>
<name>A0A0C9W1V9_SPHS4</name>
<feature type="compositionally biased region" description="Polar residues" evidence="1">
    <location>
        <begin position="254"/>
        <end position="263"/>
    </location>
</feature>
<evidence type="ECO:0000313" key="3">
    <source>
        <dbReference type="Proteomes" id="UP000054279"/>
    </source>
</evidence>
<dbReference type="Gene3D" id="3.30.428.10">
    <property type="entry name" value="HIT-like"/>
    <property type="match status" value="1"/>
</dbReference>
<feature type="region of interest" description="Disordered" evidence="1">
    <location>
        <begin position="206"/>
        <end position="263"/>
    </location>
</feature>
<dbReference type="SUPFAM" id="SSF54197">
    <property type="entry name" value="HIT-like"/>
    <property type="match status" value="1"/>
</dbReference>
<evidence type="ECO:0008006" key="4">
    <source>
        <dbReference type="Google" id="ProtNLM"/>
    </source>
</evidence>
<proteinExistence type="predicted"/>
<keyword evidence="3" id="KW-1185">Reference proteome</keyword>
<dbReference type="Proteomes" id="UP000054279">
    <property type="component" value="Unassembled WGS sequence"/>
</dbReference>
<protein>
    <recommendedName>
        <fullName evidence="4">HIT domain-containing protein</fullName>
    </recommendedName>
</protein>
<sequence>MSLFAPKPGCPMCSIAQAAAHSPIDTPSSPLFPNAPRAPQPEILWRDENFTAYIEKTNPISSKGHIIILFNLHLPSIYSLSSSDLPLLVQLQRRAQQLLHMLERTHTRLPDPQRTRSSSTTQSPLTQATNYKIGFITSPFKDPKIPVSDHLHAHAYIGQPDLAGWWRRVAYSSIAWYAMEDLIAEIREETSNNRVKSGYQNRGTAPIDLVPDAGARTGKPDGIETTSLGIGVNDLESGDTVSPSSPPPYFADATSPSRSVDTL</sequence>
<accession>A0A0C9W1V9</accession>
<dbReference type="OrthoDB" id="3361363at2759"/>
<gene>
    <name evidence="2" type="ORF">M422DRAFT_29681</name>
</gene>
<organism evidence="2 3">
    <name type="scientific">Sphaerobolus stellatus (strain SS14)</name>
    <dbReference type="NCBI Taxonomy" id="990650"/>
    <lineage>
        <taxon>Eukaryota</taxon>
        <taxon>Fungi</taxon>
        <taxon>Dikarya</taxon>
        <taxon>Basidiomycota</taxon>
        <taxon>Agaricomycotina</taxon>
        <taxon>Agaricomycetes</taxon>
        <taxon>Phallomycetidae</taxon>
        <taxon>Geastrales</taxon>
        <taxon>Sphaerobolaceae</taxon>
        <taxon>Sphaerobolus</taxon>
    </lineage>
</organism>
<dbReference type="AlphaFoldDB" id="A0A0C9W1V9"/>
<evidence type="ECO:0000313" key="2">
    <source>
        <dbReference type="EMBL" id="KIJ45555.1"/>
    </source>
</evidence>
<reference evidence="2 3" key="1">
    <citation type="submission" date="2014-06" db="EMBL/GenBank/DDBJ databases">
        <title>Evolutionary Origins and Diversification of the Mycorrhizal Mutualists.</title>
        <authorList>
            <consortium name="DOE Joint Genome Institute"/>
            <consortium name="Mycorrhizal Genomics Consortium"/>
            <person name="Kohler A."/>
            <person name="Kuo A."/>
            <person name="Nagy L.G."/>
            <person name="Floudas D."/>
            <person name="Copeland A."/>
            <person name="Barry K.W."/>
            <person name="Cichocki N."/>
            <person name="Veneault-Fourrey C."/>
            <person name="LaButti K."/>
            <person name="Lindquist E.A."/>
            <person name="Lipzen A."/>
            <person name="Lundell T."/>
            <person name="Morin E."/>
            <person name="Murat C."/>
            <person name="Riley R."/>
            <person name="Ohm R."/>
            <person name="Sun H."/>
            <person name="Tunlid A."/>
            <person name="Henrissat B."/>
            <person name="Grigoriev I.V."/>
            <person name="Hibbett D.S."/>
            <person name="Martin F."/>
        </authorList>
    </citation>
    <scope>NUCLEOTIDE SEQUENCE [LARGE SCALE GENOMIC DNA]</scope>
    <source>
        <strain evidence="2 3">SS14</strain>
    </source>
</reference>
<dbReference type="HOGENOM" id="CLU_069444_0_0_1"/>
<dbReference type="EMBL" id="KN837111">
    <property type="protein sequence ID" value="KIJ45555.1"/>
    <property type="molecule type" value="Genomic_DNA"/>
</dbReference>
<dbReference type="InterPro" id="IPR036265">
    <property type="entry name" value="HIT-like_sf"/>
</dbReference>